<keyword evidence="4" id="KW-1185">Reference proteome</keyword>
<evidence type="ECO:0000313" key="4">
    <source>
        <dbReference type="Proteomes" id="UP000287188"/>
    </source>
</evidence>
<dbReference type="OrthoDB" id="9782128at2"/>
<proteinExistence type="predicted"/>
<protein>
    <recommendedName>
        <fullName evidence="5">Histidine phosphatase family protein</fullName>
    </recommendedName>
</protein>
<sequence>MEQQDTRHPGKTGLYGWLHLLWVYLCVEWRFVSWRMRLWLHPEQRESIQTRMKQTLLIVRHGQTTWNVEHRLPGQLPGVALNETGRQQAARLAQALQVLPLSAIISSPLERAYNTAEYLAQGEILKSSRNPI</sequence>
<evidence type="ECO:0000256" key="1">
    <source>
        <dbReference type="PIRSR" id="PIRSR613078-2"/>
    </source>
</evidence>
<dbReference type="CDD" id="cd07067">
    <property type="entry name" value="HP_PGM_like"/>
    <property type="match status" value="1"/>
</dbReference>
<comment type="caution">
    <text evidence="3">The sequence shown here is derived from an EMBL/GenBank/DDBJ whole genome shotgun (WGS) entry which is preliminary data.</text>
</comment>
<keyword evidence="2" id="KW-0812">Transmembrane</keyword>
<dbReference type="PROSITE" id="PS00175">
    <property type="entry name" value="PG_MUTASE"/>
    <property type="match status" value="1"/>
</dbReference>
<dbReference type="InterPro" id="IPR050275">
    <property type="entry name" value="PGM_Phosphatase"/>
</dbReference>
<gene>
    <name evidence="3" type="ORF">KDK_12960</name>
</gene>
<keyword evidence="2" id="KW-0472">Membrane</keyword>
<feature type="binding site" evidence="1">
    <location>
        <position position="111"/>
    </location>
    <ligand>
        <name>substrate</name>
    </ligand>
</feature>
<dbReference type="RefSeq" id="WP_126549172.1">
    <property type="nucleotide sequence ID" value="NZ_BIFS01000001.1"/>
</dbReference>
<dbReference type="Proteomes" id="UP000287188">
    <property type="component" value="Unassembled WGS sequence"/>
</dbReference>
<reference evidence="4" key="1">
    <citation type="submission" date="2018-12" db="EMBL/GenBank/DDBJ databases">
        <title>Tengunoibacter tsumagoiensis gen. nov., sp. nov., Dictyobacter kobayashii sp. nov., D. alpinus sp. nov., and D. joshuensis sp. nov. and description of Dictyobacteraceae fam. nov. within the order Ktedonobacterales isolated from Tengu-no-mugimeshi.</title>
        <authorList>
            <person name="Wang C.M."/>
            <person name="Zheng Y."/>
            <person name="Sakai Y."/>
            <person name="Toyoda A."/>
            <person name="Minakuchi Y."/>
            <person name="Abe K."/>
            <person name="Yokota A."/>
            <person name="Yabe S."/>
        </authorList>
    </citation>
    <scope>NUCLEOTIDE SEQUENCE [LARGE SCALE GENOMIC DNA]</scope>
    <source>
        <strain evidence="4">Uno11</strain>
    </source>
</reference>
<dbReference type="PANTHER" id="PTHR48100">
    <property type="entry name" value="BROAD-SPECIFICITY PHOSPHATASE YOR283W-RELATED"/>
    <property type="match status" value="1"/>
</dbReference>
<evidence type="ECO:0008006" key="5">
    <source>
        <dbReference type="Google" id="ProtNLM"/>
    </source>
</evidence>
<name>A0A402AEH9_9CHLR</name>
<dbReference type="InterPro" id="IPR001345">
    <property type="entry name" value="PG/BPGM_mutase_AS"/>
</dbReference>
<dbReference type="GO" id="GO:0016791">
    <property type="term" value="F:phosphatase activity"/>
    <property type="evidence" value="ECO:0007669"/>
    <property type="project" value="TreeGrafter"/>
</dbReference>
<organism evidence="3 4">
    <name type="scientific">Dictyobacter kobayashii</name>
    <dbReference type="NCBI Taxonomy" id="2014872"/>
    <lineage>
        <taxon>Bacteria</taxon>
        <taxon>Bacillati</taxon>
        <taxon>Chloroflexota</taxon>
        <taxon>Ktedonobacteria</taxon>
        <taxon>Ktedonobacterales</taxon>
        <taxon>Dictyobacteraceae</taxon>
        <taxon>Dictyobacter</taxon>
    </lineage>
</organism>
<evidence type="ECO:0000256" key="2">
    <source>
        <dbReference type="SAM" id="Phobius"/>
    </source>
</evidence>
<dbReference type="Pfam" id="PF00300">
    <property type="entry name" value="His_Phos_1"/>
    <property type="match status" value="1"/>
</dbReference>
<feature type="binding site" evidence="1">
    <location>
        <begin position="60"/>
        <end position="67"/>
    </location>
    <ligand>
        <name>substrate</name>
    </ligand>
</feature>
<dbReference type="InterPro" id="IPR013078">
    <property type="entry name" value="His_Pase_superF_clade-1"/>
</dbReference>
<evidence type="ECO:0000313" key="3">
    <source>
        <dbReference type="EMBL" id="GCE17496.1"/>
    </source>
</evidence>
<dbReference type="EMBL" id="BIFS01000001">
    <property type="protein sequence ID" value="GCE17496.1"/>
    <property type="molecule type" value="Genomic_DNA"/>
</dbReference>
<accession>A0A402AEH9</accession>
<dbReference type="InterPro" id="IPR029033">
    <property type="entry name" value="His_PPase_superfam"/>
</dbReference>
<dbReference type="PANTHER" id="PTHR48100:SF62">
    <property type="entry name" value="GLUCOSYL-3-PHOSPHOGLYCERATE PHOSPHATASE"/>
    <property type="match status" value="1"/>
</dbReference>
<dbReference type="Gene3D" id="3.40.50.1240">
    <property type="entry name" value="Phosphoglycerate mutase-like"/>
    <property type="match status" value="1"/>
</dbReference>
<feature type="transmembrane region" description="Helical" evidence="2">
    <location>
        <begin position="14"/>
        <end position="32"/>
    </location>
</feature>
<dbReference type="AlphaFoldDB" id="A0A402AEH9"/>
<dbReference type="GO" id="GO:0005737">
    <property type="term" value="C:cytoplasm"/>
    <property type="evidence" value="ECO:0007669"/>
    <property type="project" value="TreeGrafter"/>
</dbReference>
<keyword evidence="2" id="KW-1133">Transmembrane helix</keyword>
<dbReference type="SMART" id="SM00855">
    <property type="entry name" value="PGAM"/>
    <property type="match status" value="1"/>
</dbReference>
<dbReference type="SUPFAM" id="SSF53254">
    <property type="entry name" value="Phosphoglycerate mutase-like"/>
    <property type="match status" value="1"/>
</dbReference>